<protein>
    <submittedName>
        <fullName evidence="3">50S ribosome-binding GTPase</fullName>
    </submittedName>
</protein>
<evidence type="ECO:0000259" key="2">
    <source>
        <dbReference type="Pfam" id="PF01926"/>
    </source>
</evidence>
<feature type="transmembrane region" description="Helical" evidence="1">
    <location>
        <begin position="306"/>
        <end position="324"/>
    </location>
</feature>
<dbReference type="GO" id="GO:0002098">
    <property type="term" value="P:tRNA wobble uridine modification"/>
    <property type="evidence" value="ECO:0007669"/>
    <property type="project" value="TreeGrafter"/>
</dbReference>
<gene>
    <name evidence="3" type="ORF">D3A95_03785</name>
</gene>
<accession>A0A7D6EX46</accession>
<evidence type="ECO:0000256" key="1">
    <source>
        <dbReference type="SAM" id="Phobius"/>
    </source>
</evidence>
<dbReference type="AlphaFoldDB" id="A0A7D6EX46"/>
<evidence type="ECO:0000313" key="3">
    <source>
        <dbReference type="EMBL" id="QLL30044.1"/>
    </source>
</evidence>
<dbReference type="Proteomes" id="UP000261812">
    <property type="component" value="Chromosome"/>
</dbReference>
<dbReference type="SUPFAM" id="SSF52540">
    <property type="entry name" value="P-loop containing nucleoside triphosphate hydrolases"/>
    <property type="match status" value="1"/>
</dbReference>
<dbReference type="KEGG" id="tsq:D3A95_03785"/>
<evidence type="ECO:0000313" key="4">
    <source>
        <dbReference type="Proteomes" id="UP000261812"/>
    </source>
</evidence>
<dbReference type="GO" id="GO:0005525">
    <property type="term" value="F:GTP binding"/>
    <property type="evidence" value="ECO:0007669"/>
    <property type="project" value="InterPro"/>
</dbReference>
<dbReference type="InterPro" id="IPR006073">
    <property type="entry name" value="GTP-bd"/>
</dbReference>
<sequence>MGRSFAVSSLPVLDITAKCLEELLAWHQVHHPQWSAQWQPLYELRDRLHQRAWHIVVLGQVSRGKSALLNALYGEAIFPVGAIHGTTQWPRTVRWHCQDQIVDLTDTPGLDEVAGSDRESMTWRAVEMADLVLFVTQDSLTRVEDEARDRLDTLRIPYKLICTKADLYPPMAKGIAVSSTTGQGIPELRQLLQQWLQQEAPQARALRILHQASQVEQNLGAALGRQDTSAWSWLTAQMVGSLLLPGGFFDVVLAIISTLAYIRKACQAYAVPFPLPAFGGLSQFVLLWYAAIYLSSWQGLTFGSELWGVNTNVVLQGGVIFWGYQQIRRRLAPYLQQGYQWGQYGPQRLLQQLSQTRANVTASG</sequence>
<dbReference type="Gene3D" id="3.40.50.300">
    <property type="entry name" value="P-loop containing nucleotide triphosphate hydrolases"/>
    <property type="match status" value="1"/>
</dbReference>
<dbReference type="PANTHER" id="PTHR42714">
    <property type="entry name" value="TRNA MODIFICATION GTPASE GTPBP3"/>
    <property type="match status" value="1"/>
</dbReference>
<feature type="transmembrane region" description="Helical" evidence="1">
    <location>
        <begin position="274"/>
        <end position="294"/>
    </location>
</feature>
<dbReference type="GO" id="GO:0030488">
    <property type="term" value="P:tRNA methylation"/>
    <property type="evidence" value="ECO:0007669"/>
    <property type="project" value="TreeGrafter"/>
</dbReference>
<keyword evidence="1" id="KW-0812">Transmembrane</keyword>
<keyword evidence="4" id="KW-1185">Reference proteome</keyword>
<dbReference type="PANTHER" id="PTHR42714:SF6">
    <property type="entry name" value="TRANSLATION INITIATION FACTOR IF-2"/>
    <property type="match status" value="1"/>
</dbReference>
<dbReference type="Pfam" id="PF01926">
    <property type="entry name" value="MMR_HSR1"/>
    <property type="match status" value="1"/>
</dbReference>
<organism evidence="3 4">
    <name type="scientific">Thermosynechococcus sichuanensis E542</name>
    <dbReference type="NCBI Taxonomy" id="2016101"/>
    <lineage>
        <taxon>Bacteria</taxon>
        <taxon>Bacillati</taxon>
        <taxon>Cyanobacteriota</taxon>
        <taxon>Cyanophyceae</taxon>
        <taxon>Acaryochloridales</taxon>
        <taxon>Thermosynechococcaceae</taxon>
        <taxon>Thermosynechococcus</taxon>
        <taxon>Thermosynechococcus sichuanensis</taxon>
    </lineage>
</organism>
<dbReference type="GO" id="GO:0005737">
    <property type="term" value="C:cytoplasm"/>
    <property type="evidence" value="ECO:0007669"/>
    <property type="project" value="TreeGrafter"/>
</dbReference>
<dbReference type="InterPro" id="IPR027417">
    <property type="entry name" value="P-loop_NTPase"/>
</dbReference>
<feature type="transmembrane region" description="Helical" evidence="1">
    <location>
        <begin position="242"/>
        <end position="262"/>
    </location>
</feature>
<keyword evidence="1" id="KW-0472">Membrane</keyword>
<dbReference type="CDD" id="cd00880">
    <property type="entry name" value="Era_like"/>
    <property type="match status" value="1"/>
</dbReference>
<reference evidence="4" key="1">
    <citation type="submission" date="2018-09" db="EMBL/GenBank/DDBJ databases">
        <title>Complete genome sequence of thermophilic cyanobacteria strain Thermosynechococcus elongatus PKUAC-SCTE542.</title>
        <authorList>
            <person name="Liang Y."/>
            <person name="Tang J."/>
            <person name="Daroch M."/>
        </authorList>
    </citation>
    <scope>NUCLEOTIDE SEQUENCE [LARGE SCALE GENOMIC DNA]</scope>
    <source>
        <strain evidence="4">E542</strain>
    </source>
</reference>
<proteinExistence type="predicted"/>
<dbReference type="EMBL" id="CP032152">
    <property type="protein sequence ID" value="QLL30044.1"/>
    <property type="molecule type" value="Genomic_DNA"/>
</dbReference>
<name>A0A7D6EX46_9CYAN</name>
<feature type="domain" description="G" evidence="2">
    <location>
        <begin position="55"/>
        <end position="164"/>
    </location>
</feature>
<keyword evidence="1" id="KW-1133">Transmembrane helix</keyword>